<protein>
    <submittedName>
        <fullName evidence="1">Uncharacterized protein</fullName>
    </submittedName>
</protein>
<name>I3T2S1_LOTJA</name>
<reference evidence="1" key="1">
    <citation type="submission" date="2012-05" db="EMBL/GenBank/DDBJ databases">
        <authorList>
            <person name="Krishnakumar V."/>
            <person name="Cheung F."/>
            <person name="Xiao Y."/>
            <person name="Chan A."/>
            <person name="Moskal W.A."/>
            <person name="Town C.D."/>
        </authorList>
    </citation>
    <scope>NUCLEOTIDE SEQUENCE</scope>
</reference>
<dbReference type="EMBL" id="BT147019">
    <property type="protein sequence ID" value="AFK46813.1"/>
    <property type="molecule type" value="mRNA"/>
</dbReference>
<sequence length="170" mass="19563">MTWKTELVVSHQEIKLLHGQLCSSKSHHFLVNNITLQIPCLVLLEVYSKAFINKVLTCSSIPHKNLPSKQIPQTQCSTRQCHSVTPLTRCPNGLNHFMLLLMICLGRTRLLISVGTRVNYHRVFKGIMPSPGMRVRLSNKLQIQGMPKVYWHHSQCIFLHHPHLYLTCHI</sequence>
<organism evidence="1">
    <name type="scientific">Lotus japonicus</name>
    <name type="common">Lotus corniculatus var. japonicus</name>
    <dbReference type="NCBI Taxonomy" id="34305"/>
    <lineage>
        <taxon>Eukaryota</taxon>
        <taxon>Viridiplantae</taxon>
        <taxon>Streptophyta</taxon>
        <taxon>Embryophyta</taxon>
        <taxon>Tracheophyta</taxon>
        <taxon>Spermatophyta</taxon>
        <taxon>Magnoliopsida</taxon>
        <taxon>eudicotyledons</taxon>
        <taxon>Gunneridae</taxon>
        <taxon>Pentapetalae</taxon>
        <taxon>rosids</taxon>
        <taxon>fabids</taxon>
        <taxon>Fabales</taxon>
        <taxon>Fabaceae</taxon>
        <taxon>Papilionoideae</taxon>
        <taxon>50 kb inversion clade</taxon>
        <taxon>NPAAA clade</taxon>
        <taxon>Hologalegina</taxon>
        <taxon>robinioid clade</taxon>
        <taxon>Loteae</taxon>
        <taxon>Lotus</taxon>
    </lineage>
</organism>
<dbReference type="AlphaFoldDB" id="I3T2S1"/>
<proteinExistence type="evidence at transcript level"/>
<accession>I3T2S1</accession>
<evidence type="ECO:0000313" key="1">
    <source>
        <dbReference type="EMBL" id="AFK46813.1"/>
    </source>
</evidence>